<comment type="caution">
    <text evidence="3">The sequence shown here is derived from an EMBL/GenBank/DDBJ whole genome shotgun (WGS) entry which is preliminary data.</text>
</comment>
<evidence type="ECO:0000313" key="3">
    <source>
        <dbReference type="EMBL" id="TSI13898.1"/>
    </source>
</evidence>
<dbReference type="RefSeq" id="WP_143923634.1">
    <property type="nucleotide sequence ID" value="NZ_VLTK01000010.1"/>
</dbReference>
<dbReference type="Gene3D" id="3.90.180.10">
    <property type="entry name" value="Medium-chain alcohol dehydrogenases, catalytic domain"/>
    <property type="match status" value="1"/>
</dbReference>
<dbReference type="AlphaFoldDB" id="A0A556CA41"/>
<dbReference type="EMBL" id="VLTK01000010">
    <property type="protein sequence ID" value="TSI13898.1"/>
    <property type="molecule type" value="Genomic_DNA"/>
</dbReference>
<dbReference type="PANTHER" id="PTHR44154:SF1">
    <property type="entry name" value="QUINONE OXIDOREDUCTASE"/>
    <property type="match status" value="1"/>
</dbReference>
<dbReference type="Gene3D" id="3.40.50.720">
    <property type="entry name" value="NAD(P)-binding Rossmann-like Domain"/>
    <property type="match status" value="1"/>
</dbReference>
<dbReference type="SUPFAM" id="SSF51735">
    <property type="entry name" value="NAD(P)-binding Rossmann-fold domains"/>
    <property type="match status" value="1"/>
</dbReference>
<feature type="domain" description="Enoyl reductase (ER)" evidence="2">
    <location>
        <begin position="10"/>
        <end position="297"/>
    </location>
</feature>
<dbReference type="GO" id="GO:0016491">
    <property type="term" value="F:oxidoreductase activity"/>
    <property type="evidence" value="ECO:0007669"/>
    <property type="project" value="InterPro"/>
</dbReference>
<evidence type="ECO:0000259" key="2">
    <source>
        <dbReference type="SMART" id="SM00829"/>
    </source>
</evidence>
<proteinExistence type="predicted"/>
<dbReference type="SMART" id="SM00829">
    <property type="entry name" value="PKS_ER"/>
    <property type="match status" value="1"/>
</dbReference>
<reference evidence="3 4" key="1">
    <citation type="submission" date="2019-07" db="EMBL/GenBank/DDBJ databases">
        <title>Draft genome sequence of Brevibacterium aurantiacum XU54 isolated from Xinjiang China.</title>
        <authorList>
            <person name="Xu X."/>
        </authorList>
    </citation>
    <scope>NUCLEOTIDE SEQUENCE [LARGE SCALE GENOMIC DNA]</scope>
    <source>
        <strain evidence="3 4">XU54</strain>
    </source>
</reference>
<dbReference type="OrthoDB" id="3175656at2"/>
<gene>
    <name evidence="3" type="ORF">FO013_16395</name>
</gene>
<keyword evidence="1" id="KW-0521">NADP</keyword>
<dbReference type="PANTHER" id="PTHR44154">
    <property type="entry name" value="QUINONE OXIDOREDUCTASE"/>
    <property type="match status" value="1"/>
</dbReference>
<organism evidence="3 4">
    <name type="scientific">Brevibacterium aurantiacum</name>
    <dbReference type="NCBI Taxonomy" id="273384"/>
    <lineage>
        <taxon>Bacteria</taxon>
        <taxon>Bacillati</taxon>
        <taxon>Actinomycetota</taxon>
        <taxon>Actinomycetes</taxon>
        <taxon>Micrococcales</taxon>
        <taxon>Brevibacteriaceae</taxon>
        <taxon>Brevibacterium</taxon>
    </lineage>
</organism>
<sequence>MKAARFHSYGEPRVLTVEDAPDPHAIPGSVRIAVQAVSVNPIDYIIRAGSVREFLPLDLPAVPGRDAVGIVDEVGDGVEGTSVGDRVFGLGGVSDTSGEYAVLTAWSHAPSGWSTAQAAAAGLASATAAAAIEEFGDLDGQTVLIEGASGAVGTAAVAMALAAGATVIGTGGQRNLDYLTALGITATVYGDGLAERLVQLAPEGIGAAVHLAPSASLPDLVQIVGDPARVVTVIDDEGAAQLGAKKVDARNESALIERGAQLGERGLYTPRVDLELPLEDIAEAHDNAESGKGKVVVIVATTD</sequence>
<evidence type="ECO:0000256" key="1">
    <source>
        <dbReference type="ARBA" id="ARBA00022857"/>
    </source>
</evidence>
<dbReference type="InterPro" id="IPR013154">
    <property type="entry name" value="ADH-like_N"/>
</dbReference>
<accession>A0A556CA41</accession>
<dbReference type="CDD" id="cd05289">
    <property type="entry name" value="MDR_like_2"/>
    <property type="match status" value="1"/>
</dbReference>
<dbReference type="InterPro" id="IPR036291">
    <property type="entry name" value="NAD(P)-bd_dom_sf"/>
</dbReference>
<name>A0A556CA41_BREAU</name>
<keyword evidence="4" id="KW-1185">Reference proteome</keyword>
<dbReference type="Pfam" id="PF08240">
    <property type="entry name" value="ADH_N"/>
    <property type="match status" value="1"/>
</dbReference>
<dbReference type="InterPro" id="IPR011032">
    <property type="entry name" value="GroES-like_sf"/>
</dbReference>
<dbReference type="InterPro" id="IPR051603">
    <property type="entry name" value="Zinc-ADH_QOR/CCCR"/>
</dbReference>
<dbReference type="SUPFAM" id="SSF50129">
    <property type="entry name" value="GroES-like"/>
    <property type="match status" value="1"/>
</dbReference>
<dbReference type="InterPro" id="IPR020843">
    <property type="entry name" value="ER"/>
</dbReference>
<dbReference type="Proteomes" id="UP000316406">
    <property type="component" value="Unassembled WGS sequence"/>
</dbReference>
<evidence type="ECO:0000313" key="4">
    <source>
        <dbReference type="Proteomes" id="UP000316406"/>
    </source>
</evidence>
<protein>
    <submittedName>
        <fullName evidence="3">NADP-dependent oxidoreductase</fullName>
    </submittedName>
</protein>